<dbReference type="InterPro" id="IPR038770">
    <property type="entry name" value="Na+/solute_symporter_sf"/>
</dbReference>
<gene>
    <name evidence="9" type="primary">gerN</name>
    <name evidence="9" type="ORF">TFUB20_00834</name>
</gene>
<keyword evidence="4 7" id="KW-1133">Transmembrane helix</keyword>
<feature type="transmembrane region" description="Helical" evidence="7">
    <location>
        <begin position="350"/>
        <end position="366"/>
    </location>
</feature>
<feature type="transmembrane region" description="Helical" evidence="7">
    <location>
        <begin position="164"/>
        <end position="185"/>
    </location>
</feature>
<dbReference type="PANTHER" id="PTHR32468:SF0">
    <property type="entry name" value="K(+)_H(+) ANTIPORTER 1"/>
    <property type="match status" value="1"/>
</dbReference>
<feature type="transmembrane region" description="Helical" evidence="7">
    <location>
        <begin position="296"/>
        <end position="315"/>
    </location>
</feature>
<dbReference type="InterPro" id="IPR006153">
    <property type="entry name" value="Cation/H_exchanger_TM"/>
</dbReference>
<comment type="subcellular location">
    <subcellularLocation>
        <location evidence="1">Membrane</location>
        <topology evidence="1">Multi-pass membrane protein</topology>
    </subcellularLocation>
</comment>
<organism evidence="9 10">
    <name type="scientific">Tannerella forsythia</name>
    <name type="common">Bacteroides forsythus</name>
    <dbReference type="NCBI Taxonomy" id="28112"/>
    <lineage>
        <taxon>Bacteria</taxon>
        <taxon>Pseudomonadati</taxon>
        <taxon>Bacteroidota</taxon>
        <taxon>Bacteroidia</taxon>
        <taxon>Bacteroidales</taxon>
        <taxon>Tannerellaceae</taxon>
        <taxon>Tannerella</taxon>
    </lineage>
</organism>
<evidence type="ECO:0000256" key="3">
    <source>
        <dbReference type="ARBA" id="ARBA00022692"/>
    </source>
</evidence>
<feature type="transmembrane region" description="Helical" evidence="7">
    <location>
        <begin position="134"/>
        <end position="152"/>
    </location>
</feature>
<dbReference type="EMBL" id="FMMM01000029">
    <property type="protein sequence ID" value="SCQ19842.1"/>
    <property type="molecule type" value="Genomic_DNA"/>
</dbReference>
<evidence type="ECO:0000256" key="1">
    <source>
        <dbReference type="ARBA" id="ARBA00004141"/>
    </source>
</evidence>
<evidence type="ECO:0000256" key="5">
    <source>
        <dbReference type="ARBA" id="ARBA00023065"/>
    </source>
</evidence>
<proteinExistence type="predicted"/>
<dbReference type="Gene3D" id="1.20.1530.20">
    <property type="match status" value="1"/>
</dbReference>
<keyword evidence="2" id="KW-0813">Transport</keyword>
<feature type="transmembrane region" description="Helical" evidence="7">
    <location>
        <begin position="443"/>
        <end position="468"/>
    </location>
</feature>
<protein>
    <submittedName>
        <fullName evidence="9">Na(+)/H(+)-K(+) antiporter GerN</fullName>
    </submittedName>
</protein>
<dbReference type="Pfam" id="PF00999">
    <property type="entry name" value="Na_H_Exchanger"/>
    <property type="match status" value="1"/>
</dbReference>
<keyword evidence="5" id="KW-0406">Ion transport</keyword>
<feature type="transmembrane region" description="Helical" evidence="7">
    <location>
        <begin position="95"/>
        <end position="114"/>
    </location>
</feature>
<dbReference type="GO" id="GO:0016020">
    <property type="term" value="C:membrane"/>
    <property type="evidence" value="ECO:0007669"/>
    <property type="project" value="UniProtKB-SubCell"/>
</dbReference>
<evidence type="ECO:0000256" key="6">
    <source>
        <dbReference type="ARBA" id="ARBA00023136"/>
    </source>
</evidence>
<evidence type="ECO:0000256" key="4">
    <source>
        <dbReference type="ARBA" id="ARBA00022989"/>
    </source>
</evidence>
<feature type="transmembrane region" description="Helical" evidence="7">
    <location>
        <begin position="7"/>
        <end position="26"/>
    </location>
</feature>
<feature type="domain" description="Cation/H+ exchanger transmembrane" evidence="8">
    <location>
        <begin position="76"/>
        <end position="462"/>
    </location>
</feature>
<dbReference type="InterPro" id="IPR050794">
    <property type="entry name" value="CPA2_transporter"/>
</dbReference>
<feature type="transmembrane region" description="Helical" evidence="7">
    <location>
        <begin position="411"/>
        <end position="431"/>
    </location>
</feature>
<dbReference type="PANTHER" id="PTHR32468">
    <property type="entry name" value="CATION/H + ANTIPORTER"/>
    <property type="match status" value="1"/>
</dbReference>
<feature type="transmembrane region" description="Helical" evidence="7">
    <location>
        <begin position="262"/>
        <end position="284"/>
    </location>
</feature>
<dbReference type="OrthoDB" id="9793589at2"/>
<dbReference type="RefSeq" id="WP_074449604.1">
    <property type="nucleotide sequence ID" value="NZ_FMMM01000029.1"/>
</dbReference>
<dbReference type="GO" id="GO:1902600">
    <property type="term" value="P:proton transmembrane transport"/>
    <property type="evidence" value="ECO:0007669"/>
    <property type="project" value="InterPro"/>
</dbReference>
<accession>A0A1D3UI82</accession>
<keyword evidence="3 7" id="KW-0812">Transmembrane</keyword>
<feature type="transmembrane region" description="Helical" evidence="7">
    <location>
        <begin position="378"/>
        <end position="399"/>
    </location>
</feature>
<feature type="transmembrane region" description="Helical" evidence="7">
    <location>
        <begin position="197"/>
        <end position="218"/>
    </location>
</feature>
<feature type="transmembrane region" description="Helical" evidence="7">
    <location>
        <begin position="230"/>
        <end position="256"/>
    </location>
</feature>
<sequence length="764" mass="85802">MKKGAKSFTFYALMILVFGSLMYVVIREGESHQRVTEAVVQADAPKNLAEGFTVFLQLVSEHVHSSFGLLLLQIIVILITCRIVGVLFKKIGQPMVIGEILAGIILGPSVLGHFTPEFSQFLFPKESLSNINLFSQFGLMLFMYTIGMELDMGVVRKKLRETMMISYTCMLMSFFLGMLAAYLVYDRYADQHTPFLPFALFIGITMSITAFPVLARIIQEHRLTRTHLGTVALASAANGDVTAWCLLAIVVAVAQAGTMLSAVYNIVSAAVYILMMFIVVRPLLRMVGNLYHNKEVVSKPLVMLMFLLLLMSSYLTEILGLHALFGAFVTGLVMPENLRFRKIMTEKVEDISLVLFLPLFFASTGLRTEIGLIDSPDMWLTCLLFIAFSTVGKFGGALLSARFEHESWKNSFSLGALMNTHGLMELIALTIGYEMKILPPPIFVMLILMTLVTTFMTTPLLKFIHLCFRTGEKIKQQRMEQFKEGRFKVLLSFGRAGNGQIMLDVAHQMFSQGKDKLDLTALHLTVGADVNPLHTDNFERVSFGPILYEARKLNMQIHTRYEVADHASESIVRIVNDEPFDFLLVGAGISMSNLSSDMDARSIQKSFFGIFKKLKVQDLFSPGSLIHDKTKEFIERSHSSVGVFINRGFVQANHILILINSSDDLILLDYVHVLLRSTHGTVSLLNRTNFVSDPSDHIVRTLTDFTNETENAHILPEKNVMSESFSDHDFMLVSYTAWNIISEECKDALQDMPSTLIIHHREKV</sequence>
<feature type="transmembrane region" description="Helical" evidence="7">
    <location>
        <begin position="67"/>
        <end position="88"/>
    </location>
</feature>
<evidence type="ECO:0000256" key="7">
    <source>
        <dbReference type="SAM" id="Phobius"/>
    </source>
</evidence>
<name>A0A1D3UI82_TANFO</name>
<evidence type="ECO:0000259" key="8">
    <source>
        <dbReference type="Pfam" id="PF00999"/>
    </source>
</evidence>
<evidence type="ECO:0000313" key="9">
    <source>
        <dbReference type="EMBL" id="SCQ19842.1"/>
    </source>
</evidence>
<keyword evidence="6 7" id="KW-0472">Membrane</keyword>
<dbReference type="Proteomes" id="UP000182057">
    <property type="component" value="Unassembled WGS sequence"/>
</dbReference>
<dbReference type="GO" id="GO:0015297">
    <property type="term" value="F:antiporter activity"/>
    <property type="evidence" value="ECO:0007669"/>
    <property type="project" value="InterPro"/>
</dbReference>
<reference evidence="9 10" key="1">
    <citation type="submission" date="2016-09" db="EMBL/GenBank/DDBJ databases">
        <authorList>
            <person name="Capua I."/>
            <person name="De Benedictis P."/>
            <person name="Joannis T."/>
            <person name="Lombin L.H."/>
            <person name="Cattoli G."/>
        </authorList>
    </citation>
    <scope>NUCLEOTIDE SEQUENCE [LARGE SCALE GENOMIC DNA]</scope>
    <source>
        <strain evidence="9 10">UB20</strain>
    </source>
</reference>
<evidence type="ECO:0000256" key="2">
    <source>
        <dbReference type="ARBA" id="ARBA00022448"/>
    </source>
</evidence>
<evidence type="ECO:0000313" key="10">
    <source>
        <dbReference type="Proteomes" id="UP000182057"/>
    </source>
</evidence>
<feature type="transmembrane region" description="Helical" evidence="7">
    <location>
        <begin position="321"/>
        <end position="338"/>
    </location>
</feature>
<dbReference type="AlphaFoldDB" id="A0A1D3UI82"/>